<dbReference type="AlphaFoldDB" id="A0A2H5EZA1"/>
<dbReference type="InterPro" id="IPR037294">
    <property type="entry name" value="ABC_BtuC-like"/>
</dbReference>
<evidence type="ECO:0000256" key="6">
    <source>
        <dbReference type="ARBA" id="ARBA00022989"/>
    </source>
</evidence>
<keyword evidence="10" id="KW-1185">Reference proteome</keyword>
<evidence type="ECO:0000256" key="1">
    <source>
        <dbReference type="ARBA" id="ARBA00004651"/>
    </source>
</evidence>
<organism evidence="9 10">
    <name type="scientific">Paracoccus zhejiangensis</name>
    <dbReference type="NCBI Taxonomy" id="1077935"/>
    <lineage>
        <taxon>Bacteria</taxon>
        <taxon>Pseudomonadati</taxon>
        <taxon>Pseudomonadota</taxon>
        <taxon>Alphaproteobacteria</taxon>
        <taxon>Rhodobacterales</taxon>
        <taxon>Paracoccaceae</taxon>
        <taxon>Paracoccus</taxon>
    </lineage>
</organism>
<evidence type="ECO:0000256" key="5">
    <source>
        <dbReference type="ARBA" id="ARBA00022692"/>
    </source>
</evidence>
<dbReference type="OrthoDB" id="9796260at2"/>
<dbReference type="Pfam" id="PF01032">
    <property type="entry name" value="FecCD"/>
    <property type="match status" value="1"/>
</dbReference>
<evidence type="ECO:0000256" key="2">
    <source>
        <dbReference type="ARBA" id="ARBA00007935"/>
    </source>
</evidence>
<dbReference type="GO" id="GO:0022857">
    <property type="term" value="F:transmembrane transporter activity"/>
    <property type="evidence" value="ECO:0007669"/>
    <property type="project" value="InterPro"/>
</dbReference>
<feature type="transmembrane region" description="Helical" evidence="8">
    <location>
        <begin position="102"/>
        <end position="121"/>
    </location>
</feature>
<evidence type="ECO:0000313" key="9">
    <source>
        <dbReference type="EMBL" id="AUH64628.1"/>
    </source>
</evidence>
<evidence type="ECO:0000256" key="8">
    <source>
        <dbReference type="SAM" id="Phobius"/>
    </source>
</evidence>
<keyword evidence="7 8" id="KW-0472">Membrane</keyword>
<name>A0A2H5EZA1_9RHOB</name>
<dbReference type="SUPFAM" id="SSF81345">
    <property type="entry name" value="ABC transporter involved in vitamin B12 uptake, BtuC"/>
    <property type="match status" value="1"/>
</dbReference>
<feature type="transmembrane region" description="Helical" evidence="8">
    <location>
        <begin position="262"/>
        <end position="282"/>
    </location>
</feature>
<keyword evidence="4" id="KW-1003">Cell membrane</keyword>
<protein>
    <submittedName>
        <fullName evidence="9">Enterobactin ABC transporter permease</fullName>
    </submittedName>
</protein>
<evidence type="ECO:0000256" key="3">
    <source>
        <dbReference type="ARBA" id="ARBA00022448"/>
    </source>
</evidence>
<evidence type="ECO:0000256" key="4">
    <source>
        <dbReference type="ARBA" id="ARBA00022475"/>
    </source>
</evidence>
<gene>
    <name evidence="9" type="ORF">CX676_11015</name>
</gene>
<keyword evidence="6 8" id="KW-1133">Transmembrane helix</keyword>
<proteinExistence type="inferred from homology"/>
<feature type="transmembrane region" description="Helical" evidence="8">
    <location>
        <begin position="288"/>
        <end position="309"/>
    </location>
</feature>
<feature type="transmembrane region" description="Helical" evidence="8">
    <location>
        <begin position="40"/>
        <end position="61"/>
    </location>
</feature>
<dbReference type="Proteomes" id="UP000234530">
    <property type="component" value="Chromosome"/>
</dbReference>
<comment type="subcellular location">
    <subcellularLocation>
        <location evidence="1">Cell membrane</location>
        <topology evidence="1">Multi-pass membrane protein</topology>
    </subcellularLocation>
</comment>
<dbReference type="PANTHER" id="PTHR30472:SF19">
    <property type="entry name" value="PETROBACTIN IMPORT SYSTEM PERMEASE PROTEIN YCLO"/>
    <property type="match status" value="1"/>
</dbReference>
<dbReference type="GO" id="GO:0005886">
    <property type="term" value="C:plasma membrane"/>
    <property type="evidence" value="ECO:0007669"/>
    <property type="project" value="UniProtKB-SubCell"/>
</dbReference>
<feature type="transmembrane region" description="Helical" evidence="8">
    <location>
        <begin position="222"/>
        <end position="255"/>
    </location>
</feature>
<feature type="transmembrane region" description="Helical" evidence="8">
    <location>
        <begin position="73"/>
        <end position="96"/>
    </location>
</feature>
<evidence type="ECO:0000256" key="7">
    <source>
        <dbReference type="ARBA" id="ARBA00023136"/>
    </source>
</evidence>
<evidence type="ECO:0000313" key="10">
    <source>
        <dbReference type="Proteomes" id="UP000234530"/>
    </source>
</evidence>
<dbReference type="Gene3D" id="1.10.3470.10">
    <property type="entry name" value="ABC transporter involved in vitamin B12 uptake, BtuC"/>
    <property type="match status" value="1"/>
</dbReference>
<dbReference type="EMBL" id="CP025430">
    <property type="protein sequence ID" value="AUH64628.1"/>
    <property type="molecule type" value="Genomic_DNA"/>
</dbReference>
<keyword evidence="5 8" id="KW-0812">Transmembrane</keyword>
<comment type="similarity">
    <text evidence="2">Belongs to the binding-protein-dependent transport system permease family. FecCD subfamily.</text>
</comment>
<dbReference type="RefSeq" id="WP_101752657.1">
    <property type="nucleotide sequence ID" value="NZ_CP025430.1"/>
</dbReference>
<keyword evidence="3" id="KW-0813">Transport</keyword>
<sequence length="314" mass="32745">MADRRLLFLGLGLLVAATLYLLWGLRSPYGFILSLRATKLAALVVVGAAIGAATVMFQTVAANRLLTPGIVGFDAMFVLIQTLLVLLLGGIGYAALPQIPKFAIETLALAGAATLLFSAILRQGAGDMTRLVLTGVIFGILMRGLATFLQRILDPSEFAIVQSASVASFTAIDPVQLAFAAPLLAAALIAGHRLAPALDVAGLGRDRARALGVDHDRLVLKVLALIAGLVAVATALAGPMTFLGLLAASLAASLLNTHRHRLLLPGAAMLGALILVAGQFLFERLLGLQSTLSVIVEFLGGMVFLMLVLRRRAA</sequence>
<dbReference type="InterPro" id="IPR000522">
    <property type="entry name" value="ABC_transptr_permease_BtuC"/>
</dbReference>
<feature type="transmembrane region" description="Helical" evidence="8">
    <location>
        <begin position="128"/>
        <end position="149"/>
    </location>
</feature>
<accession>A0A2H5EZA1</accession>
<dbReference type="GO" id="GO:0033214">
    <property type="term" value="P:siderophore-iron import into cell"/>
    <property type="evidence" value="ECO:0007669"/>
    <property type="project" value="TreeGrafter"/>
</dbReference>
<reference evidence="9 10" key="1">
    <citation type="journal article" date="2013" name="Antonie Van Leeuwenhoek">
        <title>Paracoccus zhejiangensis sp. nov., isolated from activated sludge in wastewater-treatment system.</title>
        <authorList>
            <person name="Wu Z.G."/>
            <person name="Zhang D.F."/>
            <person name="Liu Y.L."/>
            <person name="Wang F."/>
            <person name="Jiang X."/>
            <person name="Li C."/>
            <person name="Li S.P."/>
            <person name="Hong Q."/>
            <person name="Li W.J."/>
        </authorList>
    </citation>
    <scope>NUCLEOTIDE SEQUENCE [LARGE SCALE GENOMIC DNA]</scope>
    <source>
        <strain evidence="9 10">J6</strain>
    </source>
</reference>
<dbReference type="PANTHER" id="PTHR30472">
    <property type="entry name" value="FERRIC ENTEROBACTIN TRANSPORT SYSTEM PERMEASE PROTEIN"/>
    <property type="match status" value="1"/>
</dbReference>
<dbReference type="KEGG" id="pzh:CX676_11015"/>